<feature type="compositionally biased region" description="Polar residues" evidence="1">
    <location>
        <begin position="27"/>
        <end position="46"/>
    </location>
</feature>
<evidence type="ECO:0000313" key="2">
    <source>
        <dbReference type="EMBL" id="KPJ17738.1"/>
    </source>
</evidence>
<evidence type="ECO:0000256" key="1">
    <source>
        <dbReference type="SAM" id="MobiDB-lite"/>
    </source>
</evidence>
<reference evidence="2 3" key="1">
    <citation type="journal article" date="2015" name="Nat. Commun.">
        <title>Outbred genome sequencing and CRISPR/Cas9 gene editing in butterflies.</title>
        <authorList>
            <person name="Li X."/>
            <person name="Fan D."/>
            <person name="Zhang W."/>
            <person name="Liu G."/>
            <person name="Zhang L."/>
            <person name="Zhao L."/>
            <person name="Fang X."/>
            <person name="Chen L."/>
            <person name="Dong Y."/>
            <person name="Chen Y."/>
            <person name="Ding Y."/>
            <person name="Zhao R."/>
            <person name="Feng M."/>
            <person name="Zhu Y."/>
            <person name="Feng Y."/>
            <person name="Jiang X."/>
            <person name="Zhu D."/>
            <person name="Xiang H."/>
            <person name="Feng X."/>
            <person name="Li S."/>
            <person name="Wang J."/>
            <person name="Zhang G."/>
            <person name="Kronforst M.R."/>
            <person name="Wang W."/>
        </authorList>
    </citation>
    <scope>NUCLEOTIDE SEQUENCE [LARGE SCALE GENOMIC DNA]</scope>
    <source>
        <strain evidence="2">Ya'a_city_454_Pm</strain>
        <tissue evidence="2">Whole body</tissue>
    </source>
</reference>
<dbReference type="AlphaFoldDB" id="A0A194RIT8"/>
<feature type="compositionally biased region" description="Basic residues" evidence="1">
    <location>
        <begin position="99"/>
        <end position="120"/>
    </location>
</feature>
<dbReference type="InParanoid" id="A0A194RIT8"/>
<name>A0A194RIT8_PAPMA</name>
<organism evidence="2 3">
    <name type="scientific">Papilio machaon</name>
    <name type="common">Old World swallowtail butterfly</name>
    <dbReference type="NCBI Taxonomy" id="76193"/>
    <lineage>
        <taxon>Eukaryota</taxon>
        <taxon>Metazoa</taxon>
        <taxon>Ecdysozoa</taxon>
        <taxon>Arthropoda</taxon>
        <taxon>Hexapoda</taxon>
        <taxon>Insecta</taxon>
        <taxon>Pterygota</taxon>
        <taxon>Neoptera</taxon>
        <taxon>Endopterygota</taxon>
        <taxon>Lepidoptera</taxon>
        <taxon>Glossata</taxon>
        <taxon>Ditrysia</taxon>
        <taxon>Papilionoidea</taxon>
        <taxon>Papilionidae</taxon>
        <taxon>Papilioninae</taxon>
        <taxon>Papilio</taxon>
    </lineage>
</organism>
<proteinExistence type="predicted"/>
<dbReference type="Proteomes" id="UP000053240">
    <property type="component" value="Unassembled WGS sequence"/>
</dbReference>
<feature type="compositionally biased region" description="Basic and acidic residues" evidence="1">
    <location>
        <begin position="49"/>
        <end position="59"/>
    </location>
</feature>
<feature type="region of interest" description="Disordered" evidence="1">
    <location>
        <begin position="259"/>
        <end position="299"/>
    </location>
</feature>
<sequence length="468" mass="54157">MLQNHVMAYSQQQNALRHTLLAKPTRSESVTITTSCTQADSSSQGYEVSDDKERKQIVKRDAPLDHFPYRPILKHRPKFIYKRVSNPKYRSPKPAHGVTRTKQRSTKPSRKVMRKYRKSVNPKYSPPSHYKRPPKIRYANPRTQDFKPIYGLLKRSPDFAFTPKPAGFGEPPNDYYVEKKNKINYGDPPDVYRSQIKVVPDVPKFARQKFLDSIEVDEHDYLDQKKKKKPIFFKDFDEDFASSENHPLKQLRGPEYDINKNAKRNYGDRPDFHTSRVKTVPKVPSPPQQKLSDPIDLDEPDYLDHKSKITDTIYLNDFDENFRTPEKSRPKVRSPDYQVSLGIDDDENVFSDVHNSEKTLKMDMFNKRKKQKRAERFRGRSKPVKSSLIRDEAEDDVIVGGRYAEPPGRYYANYNSRGVITDGENFAPPGAVDPDVASSATMSPYINYKHSNLAFSPQNLNDAFSIVE</sequence>
<feature type="compositionally biased region" description="Basic and acidic residues" evidence="1">
    <location>
        <begin position="259"/>
        <end position="274"/>
    </location>
</feature>
<dbReference type="EMBL" id="KQ460118">
    <property type="protein sequence ID" value="KPJ17738.1"/>
    <property type="molecule type" value="Genomic_DNA"/>
</dbReference>
<accession>A0A194RIT8</accession>
<gene>
    <name evidence="2" type="ORF">RR48_07222</name>
</gene>
<feature type="region of interest" description="Disordered" evidence="1">
    <location>
        <begin position="86"/>
        <end position="141"/>
    </location>
</feature>
<protein>
    <submittedName>
        <fullName evidence="2">Uncharacterized protein</fullName>
    </submittedName>
</protein>
<feature type="region of interest" description="Disordered" evidence="1">
    <location>
        <begin position="24"/>
        <end position="59"/>
    </location>
</feature>
<evidence type="ECO:0000313" key="3">
    <source>
        <dbReference type="Proteomes" id="UP000053240"/>
    </source>
</evidence>
<keyword evidence="3" id="KW-1185">Reference proteome</keyword>